<evidence type="ECO:0000313" key="2">
    <source>
        <dbReference type="EMBL" id="SFC50235.1"/>
    </source>
</evidence>
<protein>
    <submittedName>
        <fullName evidence="2">Uncharacterized protein</fullName>
    </submittedName>
</protein>
<accession>A0AAJ5BGM5</accession>
<comment type="caution">
    <text evidence="2">The sequence shown here is derived from an EMBL/GenBank/DDBJ whole genome shotgun (WGS) entry which is preliminary data.</text>
</comment>
<dbReference type="Pfam" id="PF25759">
    <property type="entry name" value="HP1_ORF34"/>
    <property type="match status" value="1"/>
</dbReference>
<name>A0AAJ5BGM5_9GAMM</name>
<reference evidence="2 3" key="1">
    <citation type="submission" date="2016-10" db="EMBL/GenBank/DDBJ databases">
        <authorList>
            <person name="Varghese N."/>
            <person name="Submissions S."/>
        </authorList>
    </citation>
    <scope>NUCLEOTIDE SEQUENCE [LARGE SCALE GENOMIC DNA]</scope>
    <source>
        <strain evidence="2 3">DSM 5563</strain>
    </source>
</reference>
<dbReference type="InterPro" id="IPR057869">
    <property type="entry name" value="HP1_YO34"/>
</dbReference>
<organism evidence="2 3">
    <name type="scientific">Pragia fontium DSM 5563 = ATCC 49100</name>
    <dbReference type="NCBI Taxonomy" id="1122977"/>
    <lineage>
        <taxon>Bacteria</taxon>
        <taxon>Pseudomonadati</taxon>
        <taxon>Pseudomonadota</taxon>
        <taxon>Gammaproteobacteria</taxon>
        <taxon>Enterobacterales</taxon>
        <taxon>Budviciaceae</taxon>
        <taxon>Pragia</taxon>
    </lineage>
</organism>
<evidence type="ECO:0000256" key="1">
    <source>
        <dbReference type="SAM" id="MobiDB-lite"/>
    </source>
</evidence>
<sequence>MSGIILALSGEPIILKNMLINVSMAFAEQDQSGQTSSTTKSEQGVKAKELKVTGLVDFETPEILTKLYALGEAKDAGGGLQKYRIANILAQAVNFREATFSGTIETTAQADKMAWQVGFTLKEHVSVSEKRQARAGKQKAQTQSQGDEGIAVEDLSEPEETRSWFEENVLKPANDALGGE</sequence>
<gene>
    <name evidence="2" type="ORF">SAMN02745723_102522</name>
</gene>
<dbReference type="EMBL" id="FOLW01000002">
    <property type="protein sequence ID" value="SFC50235.1"/>
    <property type="molecule type" value="Genomic_DNA"/>
</dbReference>
<evidence type="ECO:0000313" key="3">
    <source>
        <dbReference type="Proteomes" id="UP000226420"/>
    </source>
</evidence>
<feature type="compositionally biased region" description="Basic and acidic residues" evidence="1">
    <location>
        <begin position="159"/>
        <end position="169"/>
    </location>
</feature>
<dbReference type="Proteomes" id="UP000226420">
    <property type="component" value="Unassembled WGS sequence"/>
</dbReference>
<proteinExistence type="predicted"/>
<feature type="region of interest" description="Disordered" evidence="1">
    <location>
        <begin position="132"/>
        <end position="180"/>
    </location>
</feature>
<dbReference type="AlphaFoldDB" id="A0AAJ5BGM5"/>
<dbReference type="RefSeq" id="WP_074821453.1">
    <property type="nucleotide sequence ID" value="NZ_FOLW01000002.1"/>
</dbReference>